<sequence>MLTNLLLLIVVTGGFLYGLRLMRGLDRFLAENGRETRQRETEQEYAVIFGIRQEAELEKWFEAAGIQTVFITDVHMEKEWKKVRYLVALGESDVDNLSICNLFRKTCPKTEIYSICNEKALKKLYRQAGASVFYNREELLQRMELITLEHEVGAA</sequence>
<accession>A0A9D2SYZ7</accession>
<name>A0A9D2SYZ7_9FIRM</name>
<dbReference type="Gene3D" id="3.40.50.720">
    <property type="entry name" value="NAD(P)-binding Rossmann-like Domain"/>
    <property type="match status" value="1"/>
</dbReference>
<proteinExistence type="predicted"/>
<evidence type="ECO:0000313" key="1">
    <source>
        <dbReference type="EMBL" id="HJC39316.1"/>
    </source>
</evidence>
<protein>
    <submittedName>
        <fullName evidence="1">Uncharacterized protein</fullName>
    </submittedName>
</protein>
<reference evidence="1" key="1">
    <citation type="journal article" date="2021" name="PeerJ">
        <title>Extensive microbial diversity within the chicken gut microbiome revealed by metagenomics and culture.</title>
        <authorList>
            <person name="Gilroy R."/>
            <person name="Ravi A."/>
            <person name="Getino M."/>
            <person name="Pursley I."/>
            <person name="Horton D.L."/>
            <person name="Alikhan N.F."/>
            <person name="Baker D."/>
            <person name="Gharbi K."/>
            <person name="Hall N."/>
            <person name="Watson M."/>
            <person name="Adriaenssens E.M."/>
            <person name="Foster-Nyarko E."/>
            <person name="Jarju S."/>
            <person name="Secka A."/>
            <person name="Antonio M."/>
            <person name="Oren A."/>
            <person name="Chaudhuri R.R."/>
            <person name="La Ragione R."/>
            <person name="Hildebrand F."/>
            <person name="Pallen M.J."/>
        </authorList>
    </citation>
    <scope>NUCLEOTIDE SEQUENCE</scope>
    <source>
        <strain evidence="1">ChiGjej1B1-1692</strain>
    </source>
</reference>
<dbReference type="EMBL" id="DWWK01000153">
    <property type="protein sequence ID" value="HJC39316.1"/>
    <property type="molecule type" value="Genomic_DNA"/>
</dbReference>
<comment type="caution">
    <text evidence="1">The sequence shown here is derived from an EMBL/GenBank/DDBJ whole genome shotgun (WGS) entry which is preliminary data.</text>
</comment>
<evidence type="ECO:0000313" key="2">
    <source>
        <dbReference type="Proteomes" id="UP000823894"/>
    </source>
</evidence>
<organism evidence="1 2">
    <name type="scientific">Candidatus Mediterraneibacter faecigallinarum</name>
    <dbReference type="NCBI Taxonomy" id="2838669"/>
    <lineage>
        <taxon>Bacteria</taxon>
        <taxon>Bacillati</taxon>
        <taxon>Bacillota</taxon>
        <taxon>Clostridia</taxon>
        <taxon>Lachnospirales</taxon>
        <taxon>Lachnospiraceae</taxon>
        <taxon>Mediterraneibacter</taxon>
    </lineage>
</organism>
<dbReference type="AlphaFoldDB" id="A0A9D2SYZ7"/>
<reference evidence="1" key="2">
    <citation type="submission" date="2021-04" db="EMBL/GenBank/DDBJ databases">
        <authorList>
            <person name="Gilroy R."/>
        </authorList>
    </citation>
    <scope>NUCLEOTIDE SEQUENCE</scope>
    <source>
        <strain evidence="1">ChiGjej1B1-1692</strain>
    </source>
</reference>
<dbReference type="Proteomes" id="UP000823894">
    <property type="component" value="Unassembled WGS sequence"/>
</dbReference>
<gene>
    <name evidence="1" type="ORF">H9757_09695</name>
</gene>